<dbReference type="Proteomes" id="UP000014975">
    <property type="component" value="Unassembled WGS sequence"/>
</dbReference>
<dbReference type="STRING" id="1121439.dsat_2467"/>
<name>S7UMC7_9BACT</name>
<evidence type="ECO:0000256" key="2">
    <source>
        <dbReference type="ARBA" id="ARBA00004370"/>
    </source>
</evidence>
<evidence type="ECO:0000256" key="3">
    <source>
        <dbReference type="ARBA" id="ARBA00012438"/>
    </source>
</evidence>
<dbReference type="AlphaFoldDB" id="S7UMC7"/>
<evidence type="ECO:0000256" key="6">
    <source>
        <dbReference type="ARBA" id="ARBA00022692"/>
    </source>
</evidence>
<evidence type="ECO:0000256" key="12">
    <source>
        <dbReference type="ARBA" id="ARBA00023136"/>
    </source>
</evidence>
<dbReference type="EMBL" id="ATHI01000005">
    <property type="protein sequence ID" value="EPR35104.1"/>
    <property type="molecule type" value="Genomic_DNA"/>
</dbReference>
<evidence type="ECO:0000259" key="14">
    <source>
        <dbReference type="PROSITE" id="PS50109"/>
    </source>
</evidence>
<dbReference type="SMART" id="SM00388">
    <property type="entry name" value="HisKA"/>
    <property type="match status" value="1"/>
</dbReference>
<dbReference type="Pfam" id="PF08447">
    <property type="entry name" value="PAS_3"/>
    <property type="match status" value="1"/>
</dbReference>
<keyword evidence="9" id="KW-0067">ATP-binding</keyword>
<dbReference type="InterPro" id="IPR003661">
    <property type="entry name" value="HisK_dim/P_dom"/>
</dbReference>
<dbReference type="InterPro" id="IPR036097">
    <property type="entry name" value="HisK_dim/P_sf"/>
</dbReference>
<evidence type="ECO:0000256" key="13">
    <source>
        <dbReference type="PROSITE-ProRule" id="PRU00169"/>
    </source>
</evidence>
<dbReference type="PROSITE" id="PS50113">
    <property type="entry name" value="PAC"/>
    <property type="match status" value="1"/>
</dbReference>
<dbReference type="eggNOG" id="COG2205">
    <property type="taxonomic scope" value="Bacteria"/>
</dbReference>
<keyword evidence="8 17" id="KW-0418">Kinase</keyword>
<dbReference type="CDD" id="cd16922">
    <property type="entry name" value="HATPase_EvgS-ArcB-TorS-like"/>
    <property type="match status" value="1"/>
</dbReference>
<dbReference type="InterPro" id="IPR003594">
    <property type="entry name" value="HATPase_dom"/>
</dbReference>
<keyword evidence="5" id="KW-0808">Transferase</keyword>
<evidence type="ECO:0000256" key="5">
    <source>
        <dbReference type="ARBA" id="ARBA00022679"/>
    </source>
</evidence>
<evidence type="ECO:0000313" key="17">
    <source>
        <dbReference type="EMBL" id="EPR35104.1"/>
    </source>
</evidence>
<dbReference type="InterPro" id="IPR005467">
    <property type="entry name" value="His_kinase_dom"/>
</dbReference>
<evidence type="ECO:0000259" key="15">
    <source>
        <dbReference type="PROSITE" id="PS50110"/>
    </source>
</evidence>
<dbReference type="NCBIfam" id="TIGR00229">
    <property type="entry name" value="sensory_box"/>
    <property type="match status" value="1"/>
</dbReference>
<dbReference type="InterPro" id="IPR013655">
    <property type="entry name" value="PAS_fold_3"/>
</dbReference>
<dbReference type="GO" id="GO:0016020">
    <property type="term" value="C:membrane"/>
    <property type="evidence" value="ECO:0007669"/>
    <property type="project" value="UniProtKB-SubCell"/>
</dbReference>
<dbReference type="SUPFAM" id="SSF55785">
    <property type="entry name" value="PYP-like sensor domain (PAS domain)"/>
    <property type="match status" value="1"/>
</dbReference>
<dbReference type="InterPro" id="IPR001789">
    <property type="entry name" value="Sig_transdc_resp-reg_receiver"/>
</dbReference>
<evidence type="ECO:0000256" key="9">
    <source>
        <dbReference type="ARBA" id="ARBA00022840"/>
    </source>
</evidence>
<feature type="modified residue" description="4-aspartylphosphate" evidence="13">
    <location>
        <position position="599"/>
    </location>
</feature>
<keyword evidence="12" id="KW-0472">Membrane</keyword>
<dbReference type="PATRIC" id="fig|1121439.3.peg.863"/>
<dbReference type="CDD" id="cd00082">
    <property type="entry name" value="HisKA"/>
    <property type="match status" value="1"/>
</dbReference>
<dbReference type="PROSITE" id="PS50109">
    <property type="entry name" value="HIS_KIN"/>
    <property type="match status" value="1"/>
</dbReference>
<dbReference type="CDD" id="cd00130">
    <property type="entry name" value="PAS"/>
    <property type="match status" value="1"/>
</dbReference>
<dbReference type="InterPro" id="IPR035965">
    <property type="entry name" value="PAS-like_dom_sf"/>
</dbReference>
<dbReference type="FunFam" id="1.10.287.130:FF:000004">
    <property type="entry name" value="Ethylene receptor 1"/>
    <property type="match status" value="1"/>
</dbReference>
<keyword evidence="11" id="KW-0902">Two-component regulatory system</keyword>
<proteinExistence type="predicted"/>
<evidence type="ECO:0000313" key="18">
    <source>
        <dbReference type="Proteomes" id="UP000014975"/>
    </source>
</evidence>
<evidence type="ECO:0000259" key="16">
    <source>
        <dbReference type="PROSITE" id="PS50113"/>
    </source>
</evidence>
<dbReference type="SUPFAM" id="SSF55874">
    <property type="entry name" value="ATPase domain of HSP90 chaperone/DNA topoisomerase II/histidine kinase"/>
    <property type="match status" value="1"/>
</dbReference>
<dbReference type="PANTHER" id="PTHR45339">
    <property type="entry name" value="HYBRID SIGNAL TRANSDUCTION HISTIDINE KINASE J"/>
    <property type="match status" value="1"/>
</dbReference>
<dbReference type="EC" id="2.7.13.3" evidence="3"/>
<feature type="domain" description="PAC" evidence="16">
    <location>
        <begin position="235"/>
        <end position="288"/>
    </location>
</feature>
<dbReference type="InterPro" id="IPR000700">
    <property type="entry name" value="PAS-assoc_C"/>
</dbReference>
<keyword evidence="18" id="KW-1185">Reference proteome</keyword>
<comment type="catalytic activity">
    <reaction evidence="1">
        <text>ATP + protein L-histidine = ADP + protein N-phospho-L-histidine.</text>
        <dbReference type="EC" id="2.7.13.3"/>
    </reaction>
</comment>
<dbReference type="GO" id="GO:0005524">
    <property type="term" value="F:ATP binding"/>
    <property type="evidence" value="ECO:0007669"/>
    <property type="project" value="UniProtKB-KW"/>
</dbReference>
<dbReference type="InterPro" id="IPR036890">
    <property type="entry name" value="HATPase_C_sf"/>
</dbReference>
<dbReference type="GO" id="GO:0000155">
    <property type="term" value="F:phosphorelay sensor kinase activity"/>
    <property type="evidence" value="ECO:0007669"/>
    <property type="project" value="InterPro"/>
</dbReference>
<dbReference type="OrthoDB" id="5440983at2"/>
<comment type="subcellular location">
    <subcellularLocation>
        <location evidence="2">Membrane</location>
    </subcellularLocation>
</comment>
<protein>
    <recommendedName>
        <fullName evidence="3">histidine kinase</fullName>
        <ecNumber evidence="3">2.7.13.3</ecNumber>
    </recommendedName>
</protein>
<evidence type="ECO:0000256" key="10">
    <source>
        <dbReference type="ARBA" id="ARBA00022989"/>
    </source>
</evidence>
<dbReference type="InterPro" id="IPR000014">
    <property type="entry name" value="PAS"/>
</dbReference>
<keyword evidence="4 13" id="KW-0597">Phosphoprotein</keyword>
<dbReference type="SMART" id="SM00387">
    <property type="entry name" value="HATPase_c"/>
    <property type="match status" value="1"/>
</dbReference>
<dbReference type="Gene3D" id="3.40.50.2300">
    <property type="match status" value="1"/>
</dbReference>
<dbReference type="Gene3D" id="1.10.287.130">
    <property type="match status" value="1"/>
</dbReference>
<dbReference type="SMART" id="SM00448">
    <property type="entry name" value="REC"/>
    <property type="match status" value="1"/>
</dbReference>
<gene>
    <name evidence="17" type="ORF">dsat_2467</name>
</gene>
<keyword evidence="6" id="KW-0812">Transmembrane</keyword>
<dbReference type="SUPFAM" id="SSF52172">
    <property type="entry name" value="CheY-like"/>
    <property type="match status" value="1"/>
</dbReference>
<organism evidence="17 18">
    <name type="scientific">Alkalidesulfovibrio alkalitolerans DSM 16529</name>
    <dbReference type="NCBI Taxonomy" id="1121439"/>
    <lineage>
        <taxon>Bacteria</taxon>
        <taxon>Pseudomonadati</taxon>
        <taxon>Thermodesulfobacteriota</taxon>
        <taxon>Desulfovibrionia</taxon>
        <taxon>Desulfovibrionales</taxon>
        <taxon>Desulfovibrionaceae</taxon>
        <taxon>Alkalidesulfovibrio</taxon>
    </lineage>
</organism>
<dbReference type="CDD" id="cd17546">
    <property type="entry name" value="REC_hyHK_CKI1_RcsC-like"/>
    <property type="match status" value="1"/>
</dbReference>
<evidence type="ECO:0000256" key="8">
    <source>
        <dbReference type="ARBA" id="ARBA00022777"/>
    </source>
</evidence>
<accession>S7UMC7</accession>
<reference evidence="17 18" key="1">
    <citation type="journal article" date="2013" name="Genome Announc.">
        <title>Draft genome sequences for three mercury-methylating, sulfate-reducing bacteria.</title>
        <authorList>
            <person name="Brown S.D."/>
            <person name="Hurt R.A.Jr."/>
            <person name="Gilmour C.C."/>
            <person name="Elias D.A."/>
        </authorList>
    </citation>
    <scope>NUCLEOTIDE SEQUENCE [LARGE SCALE GENOMIC DNA]</scope>
    <source>
        <strain evidence="17 18">DSM 16529</strain>
    </source>
</reference>
<dbReference type="PANTHER" id="PTHR45339:SF1">
    <property type="entry name" value="HYBRID SIGNAL TRANSDUCTION HISTIDINE KINASE J"/>
    <property type="match status" value="1"/>
</dbReference>
<sequence length="674" mass="74704">MNMIFPHDEDAPGREPGAQTQALLLAELSALHELSGLAFTESEEQLAAEAVEKVTRLFGARCFGMISGSGRARRLTAAWGVATLDQAQARLDGVVDESRLLRLVFNEGGEDEVVVFFEQARPMDDRDRRLYKVFARRLADKMAAFRLQAENRRAMEALRESEKMLRESQEAARIGSYVVDFADSSFGGSAVFNDLLGIPRKERHSLDVWPSLIHPQWRDEVVRLHGLGQHEGGRFDKEYKIIRMNDGQERWVHDVGTFQSDGRGQAVRKIGTIRDITSRKLGEQALVEAKKAAETANKAKSEFLANMSHELRTPLSGILGMMELLEMTPLDVNQRQYVQMALRSSDRLAQLLNDLLDLSRIEAGKIHILQGEFCTSDVCVSVLELFSSTAREKGVALECVIDPAMPQKLVGDEIRLRQVLFNLVGNALKFTDKGSVSMEMSVVSPRRGKSLRVLFSISDTGIGIPEERLRDLFDPFVQVDGNYAREYQGAGLGLAIVRRLVGLMGGNIFVDSVLGEGTVVHVALPFDIPAQAPLEPESQERRPAPASGLRILLAEDDVTNQVSLQLLLEKSGHNVTLAENGRRALELFAERDFDCILMDVQMPTMSGVEATKAIRESTLPEGKRSIPIIALTAHAMADDRERFLAAGMDDYLAKPVRVESLMEALERAVAAKTK</sequence>
<dbReference type="Pfam" id="PF00072">
    <property type="entry name" value="Response_reg"/>
    <property type="match status" value="1"/>
</dbReference>
<dbReference type="Gene3D" id="3.30.450.20">
    <property type="entry name" value="PAS domain"/>
    <property type="match status" value="1"/>
</dbReference>
<keyword evidence="7" id="KW-0547">Nucleotide-binding</keyword>
<evidence type="ECO:0000256" key="7">
    <source>
        <dbReference type="ARBA" id="ARBA00022741"/>
    </source>
</evidence>
<dbReference type="RefSeq" id="WP_020886353.1">
    <property type="nucleotide sequence ID" value="NZ_ATHI01000005.1"/>
</dbReference>
<dbReference type="PROSITE" id="PS50110">
    <property type="entry name" value="RESPONSE_REGULATORY"/>
    <property type="match status" value="1"/>
</dbReference>
<dbReference type="Gene3D" id="2.10.70.100">
    <property type="match status" value="1"/>
</dbReference>
<keyword evidence="10" id="KW-1133">Transmembrane helix</keyword>
<dbReference type="Pfam" id="PF02518">
    <property type="entry name" value="HATPase_c"/>
    <property type="match status" value="1"/>
</dbReference>
<dbReference type="PRINTS" id="PR00344">
    <property type="entry name" value="BCTRLSENSOR"/>
</dbReference>
<dbReference type="Pfam" id="PF00512">
    <property type="entry name" value="HisKA"/>
    <property type="match status" value="1"/>
</dbReference>
<dbReference type="FunFam" id="3.30.565.10:FF:000010">
    <property type="entry name" value="Sensor histidine kinase RcsC"/>
    <property type="match status" value="1"/>
</dbReference>
<evidence type="ECO:0000256" key="4">
    <source>
        <dbReference type="ARBA" id="ARBA00022553"/>
    </source>
</evidence>
<dbReference type="InterPro" id="IPR011006">
    <property type="entry name" value="CheY-like_superfamily"/>
</dbReference>
<dbReference type="InterPro" id="IPR004358">
    <property type="entry name" value="Sig_transdc_His_kin-like_C"/>
</dbReference>
<evidence type="ECO:0000256" key="1">
    <source>
        <dbReference type="ARBA" id="ARBA00000085"/>
    </source>
</evidence>
<dbReference type="SUPFAM" id="SSF47384">
    <property type="entry name" value="Homodimeric domain of signal transducing histidine kinase"/>
    <property type="match status" value="1"/>
</dbReference>
<feature type="domain" description="Response regulatory" evidence="15">
    <location>
        <begin position="550"/>
        <end position="669"/>
    </location>
</feature>
<evidence type="ECO:0000256" key="11">
    <source>
        <dbReference type="ARBA" id="ARBA00023012"/>
    </source>
</evidence>
<feature type="domain" description="Histidine kinase" evidence="14">
    <location>
        <begin position="306"/>
        <end position="528"/>
    </location>
</feature>
<comment type="caution">
    <text evidence="17">The sequence shown here is derived from an EMBL/GenBank/DDBJ whole genome shotgun (WGS) entry which is preliminary data.</text>
</comment>
<dbReference type="Gene3D" id="3.30.565.10">
    <property type="entry name" value="Histidine kinase-like ATPase, C-terminal domain"/>
    <property type="match status" value="1"/>
</dbReference>